<keyword evidence="10" id="KW-1185">Reference proteome</keyword>
<dbReference type="AlphaFoldDB" id="A0AAD8QN53"/>
<evidence type="ECO:0000256" key="1">
    <source>
        <dbReference type="ARBA" id="ARBA00022679"/>
    </source>
</evidence>
<keyword evidence="3" id="KW-0540">Nuclease</keyword>
<dbReference type="EMBL" id="JAUUTY010000007">
    <property type="protein sequence ID" value="KAK1605380.1"/>
    <property type="molecule type" value="Genomic_DNA"/>
</dbReference>
<feature type="domain" description="Reverse transcriptase RNase H-like" evidence="8">
    <location>
        <begin position="3"/>
        <end position="67"/>
    </location>
</feature>
<accession>A0AAD8QN53</accession>
<dbReference type="PANTHER" id="PTHR48475:SF2">
    <property type="entry name" value="RIBONUCLEASE H"/>
    <property type="match status" value="1"/>
</dbReference>
<dbReference type="Proteomes" id="UP001231189">
    <property type="component" value="Unassembled WGS sequence"/>
</dbReference>
<dbReference type="GO" id="GO:0004519">
    <property type="term" value="F:endonuclease activity"/>
    <property type="evidence" value="ECO:0007669"/>
    <property type="project" value="UniProtKB-KW"/>
</dbReference>
<organism evidence="9 10">
    <name type="scientific">Lolium multiflorum</name>
    <name type="common">Italian ryegrass</name>
    <name type="synonym">Lolium perenne subsp. multiflorum</name>
    <dbReference type="NCBI Taxonomy" id="4521"/>
    <lineage>
        <taxon>Eukaryota</taxon>
        <taxon>Viridiplantae</taxon>
        <taxon>Streptophyta</taxon>
        <taxon>Embryophyta</taxon>
        <taxon>Tracheophyta</taxon>
        <taxon>Spermatophyta</taxon>
        <taxon>Magnoliopsida</taxon>
        <taxon>Liliopsida</taxon>
        <taxon>Poales</taxon>
        <taxon>Poaceae</taxon>
        <taxon>BOP clade</taxon>
        <taxon>Pooideae</taxon>
        <taxon>Poodae</taxon>
        <taxon>Poeae</taxon>
        <taxon>Poeae Chloroplast Group 2 (Poeae type)</taxon>
        <taxon>Loliodinae</taxon>
        <taxon>Loliinae</taxon>
        <taxon>Lolium</taxon>
    </lineage>
</organism>
<evidence type="ECO:0000256" key="6">
    <source>
        <dbReference type="ARBA" id="ARBA00022918"/>
    </source>
</evidence>
<proteinExistence type="predicted"/>
<dbReference type="Pfam" id="PF17917">
    <property type="entry name" value="RT_RNaseH"/>
    <property type="match status" value="1"/>
</dbReference>
<feature type="compositionally biased region" description="Acidic residues" evidence="7">
    <location>
        <begin position="191"/>
        <end position="243"/>
    </location>
</feature>
<keyword evidence="5" id="KW-0378">Hydrolase</keyword>
<keyword evidence="4" id="KW-0255">Endonuclease</keyword>
<evidence type="ECO:0000256" key="2">
    <source>
        <dbReference type="ARBA" id="ARBA00022695"/>
    </source>
</evidence>
<protein>
    <recommendedName>
        <fullName evidence="8">Reverse transcriptase RNase H-like domain-containing protein</fullName>
    </recommendedName>
</protein>
<name>A0AAD8QN53_LOLMU</name>
<evidence type="ECO:0000313" key="9">
    <source>
        <dbReference type="EMBL" id="KAK1605380.1"/>
    </source>
</evidence>
<comment type="caution">
    <text evidence="9">The sequence shown here is derived from an EMBL/GenBank/DDBJ whole genome shotgun (WGS) entry which is preliminary data.</text>
</comment>
<keyword evidence="1" id="KW-0808">Transferase</keyword>
<evidence type="ECO:0000256" key="7">
    <source>
        <dbReference type="SAM" id="MobiDB-lite"/>
    </source>
</evidence>
<dbReference type="InterPro" id="IPR041373">
    <property type="entry name" value="RT_RNaseH"/>
</dbReference>
<dbReference type="PANTHER" id="PTHR48475">
    <property type="entry name" value="RIBONUCLEASE H"/>
    <property type="match status" value="1"/>
</dbReference>
<evidence type="ECO:0000256" key="4">
    <source>
        <dbReference type="ARBA" id="ARBA00022759"/>
    </source>
</evidence>
<evidence type="ECO:0000259" key="8">
    <source>
        <dbReference type="Pfam" id="PF17917"/>
    </source>
</evidence>
<keyword evidence="6" id="KW-0695">RNA-directed DNA polymerase</keyword>
<sequence length="279" mass="31976">MVLRDAREWYTQQQKLLYTLLIASQKLQPYLQAHPIRVVTKHLLETVLRNPNATGRVAEWTIELQPFELTFDTTPTKKSQALAEFTAEWTNASPDDGEAEEETQQPGKLRAGIWSMAFDGAFNEHGAGSAAIITSPTGDKLHYAVQLRFSVVTQHTTACCSIQVVDMIFMKGLLHKYHIPQSGTTETLQEPVEEEIDEPESSLDEKEEEIDEPESSLDEKEEEIDEPESSLDEKEEESDEQKEEEWISYPCQPSNEIVLHAYRKRMNVMFLWILLKYSL</sequence>
<keyword evidence="2" id="KW-0548">Nucleotidyltransferase</keyword>
<dbReference type="GO" id="GO:0016787">
    <property type="term" value="F:hydrolase activity"/>
    <property type="evidence" value="ECO:0007669"/>
    <property type="project" value="UniProtKB-KW"/>
</dbReference>
<evidence type="ECO:0000256" key="3">
    <source>
        <dbReference type="ARBA" id="ARBA00022722"/>
    </source>
</evidence>
<evidence type="ECO:0000256" key="5">
    <source>
        <dbReference type="ARBA" id="ARBA00022801"/>
    </source>
</evidence>
<evidence type="ECO:0000313" key="10">
    <source>
        <dbReference type="Proteomes" id="UP001231189"/>
    </source>
</evidence>
<dbReference type="GO" id="GO:0003964">
    <property type="term" value="F:RNA-directed DNA polymerase activity"/>
    <property type="evidence" value="ECO:0007669"/>
    <property type="project" value="UniProtKB-KW"/>
</dbReference>
<feature type="region of interest" description="Disordered" evidence="7">
    <location>
        <begin position="183"/>
        <end position="247"/>
    </location>
</feature>
<gene>
    <name evidence="9" type="ORF">QYE76_029053</name>
</gene>
<reference evidence="9" key="1">
    <citation type="submission" date="2023-07" db="EMBL/GenBank/DDBJ databases">
        <title>A chromosome-level genome assembly of Lolium multiflorum.</title>
        <authorList>
            <person name="Chen Y."/>
            <person name="Copetti D."/>
            <person name="Kolliker R."/>
            <person name="Studer B."/>
        </authorList>
    </citation>
    <scope>NUCLEOTIDE SEQUENCE</scope>
    <source>
        <strain evidence="9">02402/16</strain>
        <tissue evidence="9">Leaf</tissue>
    </source>
</reference>